<dbReference type="EMBL" id="LR796377">
    <property type="protein sequence ID" value="CAB4140463.1"/>
    <property type="molecule type" value="Genomic_DNA"/>
</dbReference>
<name>A0A6J5M4R3_9CAUD</name>
<reference evidence="1" key="1">
    <citation type="submission" date="2020-04" db="EMBL/GenBank/DDBJ databases">
        <authorList>
            <person name="Chiriac C."/>
            <person name="Salcher M."/>
            <person name="Ghai R."/>
            <person name="Kavagutti S V."/>
        </authorList>
    </citation>
    <scope>NUCLEOTIDE SEQUENCE</scope>
</reference>
<sequence>MTITLTQMIDEVLINLSGYTYQQDRSTYLRSAVTGLTSPSTAPTILSLGDTSNVGKGVLEVDEELMWVDSFDRVGNTATVAPYGRGYLGTTAATHAADAKVTISPIFPRYVIKKAINDTIEAIGSSIYAVKQTSFTYNAAVTTYEFQDLSIENILTMSWQDIGPTKEWIRVRRWTFDPFADTAVWGSGSQTVTIHDVIIPGRTVKAMYATSPLIFTSNTQDFSIQTGLSTTVKDVVILGAAYRLLSYLDPARAAQYSPQADEIDTKRPFGASNTAVRQIFGLYQQRLNEEKQKQLTQYPTRVHYSR</sequence>
<proteinExistence type="predicted"/>
<accession>A0A6J5M4R3</accession>
<protein>
    <submittedName>
        <fullName evidence="1">Uncharacterized protein</fullName>
    </submittedName>
</protein>
<gene>
    <name evidence="1" type="ORF">UFOVP404_58</name>
</gene>
<organism evidence="1">
    <name type="scientific">uncultured Caudovirales phage</name>
    <dbReference type="NCBI Taxonomy" id="2100421"/>
    <lineage>
        <taxon>Viruses</taxon>
        <taxon>Duplodnaviria</taxon>
        <taxon>Heunggongvirae</taxon>
        <taxon>Uroviricota</taxon>
        <taxon>Caudoviricetes</taxon>
        <taxon>Peduoviridae</taxon>
        <taxon>Maltschvirus</taxon>
        <taxon>Maltschvirus maltsch</taxon>
    </lineage>
</organism>
<evidence type="ECO:0000313" key="1">
    <source>
        <dbReference type="EMBL" id="CAB4140463.1"/>
    </source>
</evidence>